<protein>
    <submittedName>
        <fullName evidence="1">Uncharacterized protein</fullName>
    </submittedName>
</protein>
<reference evidence="1 2" key="1">
    <citation type="journal article" date="2016" name="Nat. Commun.">
        <title>Thousands of microbial genomes shed light on interconnected biogeochemical processes in an aquifer system.</title>
        <authorList>
            <person name="Anantharaman K."/>
            <person name="Brown C.T."/>
            <person name="Hug L.A."/>
            <person name="Sharon I."/>
            <person name="Castelle C.J."/>
            <person name="Probst A.J."/>
            <person name="Thomas B.C."/>
            <person name="Singh A."/>
            <person name="Wilkins M.J."/>
            <person name="Karaoz U."/>
            <person name="Brodie E.L."/>
            <person name="Williams K.H."/>
            <person name="Hubbard S.S."/>
            <person name="Banfield J.F."/>
        </authorList>
    </citation>
    <scope>NUCLEOTIDE SEQUENCE [LARGE SCALE GENOMIC DNA]</scope>
</reference>
<dbReference type="EMBL" id="MHNI01000012">
    <property type="protein sequence ID" value="OGZ42858.1"/>
    <property type="molecule type" value="Genomic_DNA"/>
</dbReference>
<dbReference type="AlphaFoldDB" id="A0A1G2FZ18"/>
<dbReference type="Proteomes" id="UP000176700">
    <property type="component" value="Unassembled WGS sequence"/>
</dbReference>
<comment type="caution">
    <text evidence="1">The sequence shown here is derived from an EMBL/GenBank/DDBJ whole genome shotgun (WGS) entry which is preliminary data.</text>
</comment>
<name>A0A1G2FZ18_9BACT</name>
<gene>
    <name evidence="1" type="ORF">A2W41_01910</name>
</gene>
<sequence>MQQRACFVCGTPINSCFGYVLAGDFIQALNGLLEWTKVRELCGKCVEKYEWEKSAGNMKGKKVQEKG</sequence>
<accession>A0A1G2FZ18</accession>
<proteinExistence type="predicted"/>
<organism evidence="1 2">
    <name type="scientific">Candidatus Ryanbacteria bacterium RIFCSPHIGHO2_01_45_13</name>
    <dbReference type="NCBI Taxonomy" id="1802112"/>
    <lineage>
        <taxon>Bacteria</taxon>
        <taxon>Candidatus Ryaniibacteriota</taxon>
    </lineage>
</organism>
<evidence type="ECO:0000313" key="1">
    <source>
        <dbReference type="EMBL" id="OGZ42858.1"/>
    </source>
</evidence>
<evidence type="ECO:0000313" key="2">
    <source>
        <dbReference type="Proteomes" id="UP000176700"/>
    </source>
</evidence>